<evidence type="ECO:0000313" key="2">
    <source>
        <dbReference type="EMBL" id="KIL47864.1"/>
    </source>
</evidence>
<dbReference type="Pfam" id="PF13529">
    <property type="entry name" value="Peptidase_C39_2"/>
    <property type="match status" value="1"/>
</dbReference>
<keyword evidence="3" id="KW-1185">Reference proteome</keyword>
<dbReference type="EMBL" id="JXRR01000014">
    <property type="protein sequence ID" value="KIL47864.1"/>
    <property type="molecule type" value="Genomic_DNA"/>
</dbReference>
<reference evidence="2 3" key="1">
    <citation type="submission" date="2015-01" db="EMBL/GenBank/DDBJ databases">
        <title>Jeotgalibacillus campisalis genome sequencing.</title>
        <authorList>
            <person name="Goh K.M."/>
            <person name="Chan K.-G."/>
            <person name="Yaakop A.S."/>
            <person name="Ee R."/>
            <person name="Gan H.M."/>
            <person name="Chan C.S."/>
        </authorList>
    </citation>
    <scope>NUCLEOTIDE SEQUENCE [LARGE SCALE GENOMIC DNA]</scope>
    <source>
        <strain evidence="2 3">SF-57</strain>
    </source>
</reference>
<comment type="caution">
    <text evidence="2">The sequence shown here is derived from an EMBL/GenBank/DDBJ whole genome shotgun (WGS) entry which is preliminary data.</text>
</comment>
<evidence type="ECO:0000313" key="3">
    <source>
        <dbReference type="Proteomes" id="UP000031972"/>
    </source>
</evidence>
<dbReference type="Gene3D" id="3.90.70.10">
    <property type="entry name" value="Cysteine proteinases"/>
    <property type="match status" value="1"/>
</dbReference>
<dbReference type="InterPro" id="IPR039564">
    <property type="entry name" value="Peptidase_C39-like"/>
</dbReference>
<organism evidence="2 3">
    <name type="scientific">Jeotgalibacillus campisalis</name>
    <dbReference type="NCBI Taxonomy" id="220754"/>
    <lineage>
        <taxon>Bacteria</taxon>
        <taxon>Bacillati</taxon>
        <taxon>Bacillota</taxon>
        <taxon>Bacilli</taxon>
        <taxon>Bacillales</taxon>
        <taxon>Caryophanaceae</taxon>
        <taxon>Jeotgalibacillus</taxon>
    </lineage>
</organism>
<name>A0A0C2S1E1_9BACL</name>
<accession>A0A0C2S1E1</accession>
<dbReference type="PATRIC" id="fig|220754.4.peg.2052"/>
<proteinExistence type="predicted"/>
<evidence type="ECO:0000259" key="1">
    <source>
        <dbReference type="Pfam" id="PF13529"/>
    </source>
</evidence>
<feature type="domain" description="Peptidase C39-like" evidence="1">
    <location>
        <begin position="9"/>
        <end position="139"/>
    </location>
</feature>
<dbReference type="OrthoDB" id="2435874at2"/>
<sequence>MKMKRIIQNVAGFSQYDVPLSHRGKNSACGPTAIATILNYHYPHSEPADQWQKKWYVNSKTGWFGLSARKMSRTLNELGFSTKVKKKMFIQSYMHEIEHNRPAAIKFDQWTSFRWFSSEYKYRYHWVTGVGYEVTDDDFFLLALDHGKQKDAIRRISFSVNAQILSLVTFSPEK</sequence>
<protein>
    <recommendedName>
        <fullName evidence="1">Peptidase C39-like domain-containing protein</fullName>
    </recommendedName>
</protein>
<dbReference type="Proteomes" id="UP000031972">
    <property type="component" value="Unassembled WGS sequence"/>
</dbReference>
<dbReference type="RefSeq" id="WP_041057745.1">
    <property type="nucleotide sequence ID" value="NZ_JXRR01000014.1"/>
</dbReference>
<dbReference type="AlphaFoldDB" id="A0A0C2S1E1"/>
<gene>
    <name evidence="2" type="ORF">KR50_20310</name>
</gene>